<keyword evidence="1" id="KW-0812">Transmembrane</keyword>
<evidence type="ECO:0000313" key="2">
    <source>
        <dbReference type="EMBL" id="KAF5188465.1"/>
    </source>
</evidence>
<feature type="transmembrane region" description="Helical" evidence="1">
    <location>
        <begin position="63"/>
        <end position="85"/>
    </location>
</feature>
<organism evidence="2 3">
    <name type="scientific">Thalictrum thalictroides</name>
    <name type="common">Rue-anemone</name>
    <name type="synonym">Anemone thalictroides</name>
    <dbReference type="NCBI Taxonomy" id="46969"/>
    <lineage>
        <taxon>Eukaryota</taxon>
        <taxon>Viridiplantae</taxon>
        <taxon>Streptophyta</taxon>
        <taxon>Embryophyta</taxon>
        <taxon>Tracheophyta</taxon>
        <taxon>Spermatophyta</taxon>
        <taxon>Magnoliopsida</taxon>
        <taxon>Ranunculales</taxon>
        <taxon>Ranunculaceae</taxon>
        <taxon>Thalictroideae</taxon>
        <taxon>Thalictrum</taxon>
    </lineage>
</organism>
<dbReference type="Proteomes" id="UP000554482">
    <property type="component" value="Unassembled WGS sequence"/>
</dbReference>
<protein>
    <submittedName>
        <fullName evidence="2">Uncharacterized protein</fullName>
    </submittedName>
</protein>
<keyword evidence="3" id="KW-1185">Reference proteome</keyword>
<feature type="non-terminal residue" evidence="2">
    <location>
        <position position="1"/>
    </location>
</feature>
<keyword evidence="1" id="KW-1133">Transmembrane helix</keyword>
<dbReference type="InterPro" id="IPR036005">
    <property type="entry name" value="Creatinase/aminopeptidase-like"/>
</dbReference>
<dbReference type="AlphaFoldDB" id="A0A7J6VWB4"/>
<evidence type="ECO:0000313" key="3">
    <source>
        <dbReference type="Proteomes" id="UP000554482"/>
    </source>
</evidence>
<accession>A0A7J6VWB4</accession>
<comment type="caution">
    <text evidence="2">The sequence shown here is derived from an EMBL/GenBank/DDBJ whole genome shotgun (WGS) entry which is preliminary data.</text>
</comment>
<dbReference type="EMBL" id="JABWDY010026741">
    <property type="protein sequence ID" value="KAF5188465.1"/>
    <property type="molecule type" value="Genomic_DNA"/>
</dbReference>
<gene>
    <name evidence="2" type="ORF">FRX31_021948</name>
</gene>
<sequence length="87" mass="9997">MLNGNCNRYLDLLPTTFGDPLWFSTTLYQGVLPEGYHGDTSTTFFCGNVDDEAKKLVELRTDLFYFAVSILTLMLLLLFYCIVYLHL</sequence>
<keyword evidence="1" id="KW-0472">Membrane</keyword>
<dbReference type="OrthoDB" id="6413295at2759"/>
<name>A0A7J6VWB4_THATH</name>
<evidence type="ECO:0000256" key="1">
    <source>
        <dbReference type="SAM" id="Phobius"/>
    </source>
</evidence>
<dbReference type="SUPFAM" id="SSF55920">
    <property type="entry name" value="Creatinase/aminopeptidase"/>
    <property type="match status" value="1"/>
</dbReference>
<reference evidence="2 3" key="1">
    <citation type="submission" date="2020-06" db="EMBL/GenBank/DDBJ databases">
        <title>Transcriptomic and genomic resources for Thalictrum thalictroides and T. hernandezii: Facilitating candidate gene discovery in an emerging model plant lineage.</title>
        <authorList>
            <person name="Arias T."/>
            <person name="Riano-Pachon D.M."/>
            <person name="Di Stilio V.S."/>
        </authorList>
    </citation>
    <scope>NUCLEOTIDE SEQUENCE [LARGE SCALE GENOMIC DNA]</scope>
    <source>
        <strain evidence="3">cv. WT478/WT964</strain>
        <tissue evidence="2">Leaves</tissue>
    </source>
</reference>
<proteinExistence type="predicted"/>